<dbReference type="PANTHER" id="PTHR45138:SF9">
    <property type="entry name" value="DIGUANYLATE CYCLASE DGCM-RELATED"/>
    <property type="match status" value="1"/>
</dbReference>
<proteinExistence type="predicted"/>
<dbReference type="EMBL" id="DXEX01000059">
    <property type="protein sequence ID" value="HIX58536.1"/>
    <property type="molecule type" value="Genomic_DNA"/>
</dbReference>
<feature type="transmembrane region" description="Helical" evidence="1">
    <location>
        <begin position="12"/>
        <end position="34"/>
    </location>
</feature>
<dbReference type="Gene3D" id="3.30.70.270">
    <property type="match status" value="1"/>
</dbReference>
<dbReference type="InterPro" id="IPR000160">
    <property type="entry name" value="GGDEF_dom"/>
</dbReference>
<comment type="caution">
    <text evidence="3">The sequence shown here is derived from an EMBL/GenBank/DDBJ whole genome shotgun (WGS) entry which is preliminary data.</text>
</comment>
<keyword evidence="1" id="KW-1133">Transmembrane helix</keyword>
<dbReference type="Gene3D" id="1.10.1760.20">
    <property type="match status" value="1"/>
</dbReference>
<feature type="transmembrane region" description="Helical" evidence="1">
    <location>
        <begin position="221"/>
        <end position="240"/>
    </location>
</feature>
<dbReference type="CDD" id="cd01949">
    <property type="entry name" value="GGDEF"/>
    <property type="match status" value="1"/>
</dbReference>
<accession>A0A9D1WG15</accession>
<feature type="transmembrane region" description="Helical" evidence="1">
    <location>
        <begin position="100"/>
        <end position="118"/>
    </location>
</feature>
<organism evidence="3 4">
    <name type="scientific">Candidatus Blautia gallistercoris</name>
    <dbReference type="NCBI Taxonomy" id="2838490"/>
    <lineage>
        <taxon>Bacteria</taxon>
        <taxon>Bacillati</taxon>
        <taxon>Bacillota</taxon>
        <taxon>Clostridia</taxon>
        <taxon>Lachnospirales</taxon>
        <taxon>Lachnospiraceae</taxon>
        <taxon>Blautia</taxon>
    </lineage>
</organism>
<dbReference type="InterPro" id="IPR050469">
    <property type="entry name" value="Diguanylate_Cyclase"/>
</dbReference>
<feature type="transmembrane region" description="Helical" evidence="1">
    <location>
        <begin position="63"/>
        <end position="80"/>
    </location>
</feature>
<evidence type="ECO:0000313" key="4">
    <source>
        <dbReference type="Proteomes" id="UP000886817"/>
    </source>
</evidence>
<evidence type="ECO:0000313" key="3">
    <source>
        <dbReference type="EMBL" id="HIX58536.1"/>
    </source>
</evidence>
<dbReference type="SUPFAM" id="SSF55073">
    <property type="entry name" value="Nucleotide cyclase"/>
    <property type="match status" value="1"/>
</dbReference>
<dbReference type="Pfam" id="PF12822">
    <property type="entry name" value="ECF_trnsprt"/>
    <property type="match status" value="1"/>
</dbReference>
<reference evidence="3" key="2">
    <citation type="submission" date="2021-04" db="EMBL/GenBank/DDBJ databases">
        <authorList>
            <person name="Gilroy R."/>
        </authorList>
    </citation>
    <scope>NUCLEOTIDE SEQUENCE</scope>
    <source>
        <strain evidence="3">ChiSjej1B19-8411</strain>
    </source>
</reference>
<dbReference type="SMART" id="SM00267">
    <property type="entry name" value="GGDEF"/>
    <property type="match status" value="1"/>
</dbReference>
<keyword evidence="1" id="KW-0812">Transmembrane</keyword>
<feature type="transmembrane region" description="Helical" evidence="1">
    <location>
        <begin position="173"/>
        <end position="190"/>
    </location>
</feature>
<feature type="transmembrane region" description="Helical" evidence="1">
    <location>
        <begin position="267"/>
        <end position="287"/>
    </location>
</feature>
<dbReference type="InterPro" id="IPR024529">
    <property type="entry name" value="ECF_trnsprt_substrate-spec"/>
</dbReference>
<feature type="transmembrane region" description="Helical" evidence="1">
    <location>
        <begin position="130"/>
        <end position="153"/>
    </location>
</feature>
<keyword evidence="3" id="KW-0808">Transferase</keyword>
<feature type="transmembrane region" description="Helical" evidence="1">
    <location>
        <begin position="40"/>
        <end position="56"/>
    </location>
</feature>
<reference evidence="3" key="1">
    <citation type="journal article" date="2021" name="PeerJ">
        <title>Extensive microbial diversity within the chicken gut microbiome revealed by metagenomics and culture.</title>
        <authorList>
            <person name="Gilroy R."/>
            <person name="Ravi A."/>
            <person name="Getino M."/>
            <person name="Pursley I."/>
            <person name="Horton D.L."/>
            <person name="Alikhan N.F."/>
            <person name="Baker D."/>
            <person name="Gharbi K."/>
            <person name="Hall N."/>
            <person name="Watson M."/>
            <person name="Adriaenssens E.M."/>
            <person name="Foster-Nyarko E."/>
            <person name="Jarju S."/>
            <person name="Secka A."/>
            <person name="Antonio M."/>
            <person name="Oren A."/>
            <person name="Chaudhuri R.R."/>
            <person name="La Ragione R."/>
            <person name="Hildebrand F."/>
            <person name="Pallen M.J."/>
        </authorList>
    </citation>
    <scope>NUCLEOTIDE SEQUENCE</scope>
    <source>
        <strain evidence="3">ChiSjej1B19-8411</strain>
    </source>
</reference>
<dbReference type="AlphaFoldDB" id="A0A9D1WG15"/>
<evidence type="ECO:0000256" key="1">
    <source>
        <dbReference type="SAM" id="Phobius"/>
    </source>
</evidence>
<dbReference type="InterPro" id="IPR043128">
    <property type="entry name" value="Rev_trsase/Diguanyl_cyclase"/>
</dbReference>
<dbReference type="NCBIfam" id="TIGR00254">
    <property type="entry name" value="GGDEF"/>
    <property type="match status" value="1"/>
</dbReference>
<feature type="domain" description="GGDEF" evidence="2">
    <location>
        <begin position="332"/>
        <end position="418"/>
    </location>
</feature>
<dbReference type="Pfam" id="PF00990">
    <property type="entry name" value="GGDEF"/>
    <property type="match status" value="1"/>
</dbReference>
<name>A0A9D1WG15_9FIRM</name>
<dbReference type="GO" id="GO:0022857">
    <property type="term" value="F:transmembrane transporter activity"/>
    <property type="evidence" value="ECO:0007669"/>
    <property type="project" value="InterPro"/>
</dbReference>
<gene>
    <name evidence="3" type="ORF">IAA45_02300</name>
</gene>
<keyword evidence="3" id="KW-0548">Nucleotidyltransferase</keyword>
<protein>
    <submittedName>
        <fullName evidence="3">Diguanylate cyclase</fullName>
        <ecNumber evidence="3">2.7.7.65</ecNumber>
    </submittedName>
</protein>
<dbReference type="EC" id="2.7.7.65" evidence="3"/>
<evidence type="ECO:0000259" key="2">
    <source>
        <dbReference type="PROSITE" id="PS50887"/>
    </source>
</evidence>
<sequence length="418" mass="47165">MKKPGKIKTTESNIYLLWGLIAVELFMSFSFMGYIHIEPISLTFVYIPVLVAGCILGPKESALIGAVFGLASMWKASAFYVGAGDAIFSPVMSGKPLQSVLLSVGARALFGFLIGLLYQLAKKSRHPMAGIILVTSIGRTLHSFLVYSFMGVLFPETGFSYRNTLDDTLRWDFLPFLLIVDVIVVLCDMARRSAYIQRLWYRVRTVDQISGLVTHHNKKSLAVMLFLVLLSSFSVAYYFTNRIESVMIRYEINLSANISYDLLHLQIQFLLGMISLAMIVILVIILYQKNFSYLNYEARMDELTGLLGRGQFFQMGQQILDNRKFDHNQNEKAGCFIIMDVDHFKEINDSYGHPAGDKVLKAVADNLRKVLGDQALLGRLGGDEFVALMHQALSRQEVETLLNRLKEGNGLFLKNDRY</sequence>
<dbReference type="PROSITE" id="PS50887">
    <property type="entry name" value="GGDEF"/>
    <property type="match status" value="1"/>
</dbReference>
<dbReference type="Proteomes" id="UP000886817">
    <property type="component" value="Unassembled WGS sequence"/>
</dbReference>
<dbReference type="InterPro" id="IPR029787">
    <property type="entry name" value="Nucleotide_cyclase"/>
</dbReference>
<dbReference type="PANTHER" id="PTHR45138">
    <property type="entry name" value="REGULATORY COMPONENTS OF SENSORY TRANSDUCTION SYSTEM"/>
    <property type="match status" value="1"/>
</dbReference>
<dbReference type="GO" id="GO:0052621">
    <property type="term" value="F:diguanylate cyclase activity"/>
    <property type="evidence" value="ECO:0007669"/>
    <property type="project" value="UniProtKB-EC"/>
</dbReference>
<keyword evidence="1" id="KW-0472">Membrane</keyword>